<comment type="caution">
    <text evidence="2">The sequence shown here is derived from an EMBL/GenBank/DDBJ whole genome shotgun (WGS) entry which is preliminary data.</text>
</comment>
<dbReference type="AlphaFoldDB" id="A0A9D3LI68"/>
<proteinExistence type="predicted"/>
<name>A0A9D3LI68_ANGAN</name>
<feature type="region of interest" description="Disordered" evidence="1">
    <location>
        <begin position="1"/>
        <end position="79"/>
    </location>
</feature>
<gene>
    <name evidence="2" type="ORF">ANANG_G00312220</name>
</gene>
<feature type="compositionally biased region" description="Basic and acidic residues" evidence="1">
    <location>
        <begin position="1"/>
        <end position="12"/>
    </location>
</feature>
<organism evidence="2 3">
    <name type="scientific">Anguilla anguilla</name>
    <name type="common">European freshwater eel</name>
    <name type="synonym">Muraena anguilla</name>
    <dbReference type="NCBI Taxonomy" id="7936"/>
    <lineage>
        <taxon>Eukaryota</taxon>
        <taxon>Metazoa</taxon>
        <taxon>Chordata</taxon>
        <taxon>Craniata</taxon>
        <taxon>Vertebrata</taxon>
        <taxon>Euteleostomi</taxon>
        <taxon>Actinopterygii</taxon>
        <taxon>Neopterygii</taxon>
        <taxon>Teleostei</taxon>
        <taxon>Anguilliformes</taxon>
        <taxon>Anguillidae</taxon>
        <taxon>Anguilla</taxon>
    </lineage>
</organism>
<evidence type="ECO:0000313" key="2">
    <source>
        <dbReference type="EMBL" id="KAG5830581.1"/>
    </source>
</evidence>
<sequence>MCSSRSEPDVSKVGRSPSNLSAPGPAGSKSRAPKPRSQLPVPASTLQPPGSVPRSRTRQTSSPKNKPPEEIWILHREPH</sequence>
<dbReference type="Proteomes" id="UP001044222">
    <property type="component" value="Chromosome 19"/>
</dbReference>
<reference evidence="2" key="1">
    <citation type="submission" date="2021-01" db="EMBL/GenBank/DDBJ databases">
        <title>A chromosome-scale assembly of European eel, Anguilla anguilla.</title>
        <authorList>
            <person name="Henkel C."/>
            <person name="Jong-Raadsen S.A."/>
            <person name="Dufour S."/>
            <person name="Weltzien F.-A."/>
            <person name="Palstra A.P."/>
            <person name="Pelster B."/>
            <person name="Spaink H.P."/>
            <person name="Van Den Thillart G.E."/>
            <person name="Jansen H."/>
            <person name="Zahm M."/>
            <person name="Klopp C."/>
            <person name="Cedric C."/>
            <person name="Louis A."/>
            <person name="Berthelot C."/>
            <person name="Parey E."/>
            <person name="Roest Crollius H."/>
            <person name="Montfort J."/>
            <person name="Robinson-Rechavi M."/>
            <person name="Bucao C."/>
            <person name="Bouchez O."/>
            <person name="Gislard M."/>
            <person name="Lluch J."/>
            <person name="Milhes M."/>
            <person name="Lampietro C."/>
            <person name="Lopez Roques C."/>
            <person name="Donnadieu C."/>
            <person name="Braasch I."/>
            <person name="Desvignes T."/>
            <person name="Postlethwait J."/>
            <person name="Bobe J."/>
            <person name="Guiguen Y."/>
            <person name="Dirks R."/>
        </authorList>
    </citation>
    <scope>NUCLEOTIDE SEQUENCE</scope>
    <source>
        <strain evidence="2">Tag_6206</strain>
        <tissue evidence="2">Liver</tissue>
    </source>
</reference>
<dbReference type="EMBL" id="JAFIRN010000019">
    <property type="protein sequence ID" value="KAG5830581.1"/>
    <property type="molecule type" value="Genomic_DNA"/>
</dbReference>
<evidence type="ECO:0000313" key="3">
    <source>
        <dbReference type="Proteomes" id="UP001044222"/>
    </source>
</evidence>
<accession>A0A9D3LI68</accession>
<protein>
    <submittedName>
        <fullName evidence="2">Uncharacterized protein</fullName>
    </submittedName>
</protein>
<feature type="compositionally biased region" description="Basic and acidic residues" evidence="1">
    <location>
        <begin position="66"/>
        <end position="79"/>
    </location>
</feature>
<evidence type="ECO:0000256" key="1">
    <source>
        <dbReference type="SAM" id="MobiDB-lite"/>
    </source>
</evidence>
<keyword evidence="3" id="KW-1185">Reference proteome</keyword>